<dbReference type="GO" id="GO:0005643">
    <property type="term" value="C:nuclear pore"/>
    <property type="evidence" value="ECO:0007669"/>
    <property type="project" value="TreeGrafter"/>
</dbReference>
<dbReference type="PANTHER" id="PTHR23019:SF0">
    <property type="entry name" value="NUCLEAR PORE MEMBRANE GLYCOPROTEIN 210"/>
    <property type="match status" value="1"/>
</dbReference>
<dbReference type="Proteomes" id="UP000676336">
    <property type="component" value="Unassembled WGS sequence"/>
</dbReference>
<dbReference type="Pfam" id="PF22967">
    <property type="entry name" value="Ig_NUP210_1st"/>
    <property type="match status" value="1"/>
</dbReference>
<dbReference type="InterPro" id="IPR055096">
    <property type="entry name" value="Ig_NUP210_1st"/>
</dbReference>
<feature type="signal peptide" evidence="1">
    <location>
        <begin position="1"/>
        <end position="19"/>
    </location>
</feature>
<dbReference type="InterPro" id="IPR055097">
    <property type="entry name" value="Ig_NUP210_2nd"/>
</dbReference>
<reference evidence="4" key="1">
    <citation type="submission" date="2021-02" db="EMBL/GenBank/DDBJ databases">
        <authorList>
            <person name="Nowell W R."/>
        </authorList>
    </citation>
    <scope>NUCLEOTIDE SEQUENCE</scope>
</reference>
<protein>
    <submittedName>
        <fullName evidence="4">Uncharacterized protein</fullName>
    </submittedName>
</protein>
<dbReference type="EMBL" id="CAJOBI010176397">
    <property type="protein sequence ID" value="CAF4909359.1"/>
    <property type="molecule type" value="Genomic_DNA"/>
</dbReference>
<accession>A0A8S3CH17</accession>
<comment type="caution">
    <text evidence="4">The sequence shown here is derived from an EMBL/GenBank/DDBJ whole genome shotgun (WGS) entry which is preliminary data.</text>
</comment>
<evidence type="ECO:0000313" key="5">
    <source>
        <dbReference type="Proteomes" id="UP000676336"/>
    </source>
</evidence>
<keyword evidence="1" id="KW-0732">Signal</keyword>
<feature type="domain" description="NUP210 Ig-like" evidence="3">
    <location>
        <begin position="123"/>
        <end position="168"/>
    </location>
</feature>
<dbReference type="Pfam" id="PF22969">
    <property type="entry name" value="Ig_NUP210_2nd"/>
    <property type="match status" value="1"/>
</dbReference>
<dbReference type="InterPro" id="IPR045197">
    <property type="entry name" value="NUP210-like"/>
</dbReference>
<evidence type="ECO:0000259" key="2">
    <source>
        <dbReference type="Pfam" id="PF22967"/>
    </source>
</evidence>
<feature type="domain" description="NUP210 Ig-like" evidence="2">
    <location>
        <begin position="21"/>
        <end position="113"/>
    </location>
</feature>
<dbReference type="AlphaFoldDB" id="A0A8S3CH17"/>
<dbReference type="PANTHER" id="PTHR23019">
    <property type="entry name" value="NUCLEAR PORE MEMBRANE GLYCOPROTEIN GP210-RELATED"/>
    <property type="match status" value="1"/>
</dbReference>
<organism evidence="4 5">
    <name type="scientific">Rotaria magnacalcarata</name>
    <dbReference type="NCBI Taxonomy" id="392030"/>
    <lineage>
        <taxon>Eukaryota</taxon>
        <taxon>Metazoa</taxon>
        <taxon>Spiralia</taxon>
        <taxon>Gnathifera</taxon>
        <taxon>Rotifera</taxon>
        <taxon>Eurotatoria</taxon>
        <taxon>Bdelloidea</taxon>
        <taxon>Philodinida</taxon>
        <taxon>Philodinidae</taxon>
        <taxon>Rotaria</taxon>
    </lineage>
</organism>
<sequence length="174" mass="20033">MEWFRYLVSFLLLIHLSLAAIRMSQPKILLPFHPRIETNFTLEATDGCFQWSSSRPDLVRIDPVGEFSIKNGENCSLHANVIAHTKHSLRASATVYARDILTGQSVRCDVIIDKIQTIEIVYTTTRLYLEDAPELFKLRAHDQHGSTFSSIEHFPYEWKLLNAAIVDEQSKLRF</sequence>
<evidence type="ECO:0000259" key="3">
    <source>
        <dbReference type="Pfam" id="PF22969"/>
    </source>
</evidence>
<evidence type="ECO:0000313" key="4">
    <source>
        <dbReference type="EMBL" id="CAF4909359.1"/>
    </source>
</evidence>
<feature type="chain" id="PRO_5035735415" evidence="1">
    <location>
        <begin position="20"/>
        <end position="174"/>
    </location>
</feature>
<evidence type="ECO:0000256" key="1">
    <source>
        <dbReference type="SAM" id="SignalP"/>
    </source>
</evidence>
<proteinExistence type="predicted"/>
<name>A0A8S3CH17_9BILA</name>
<gene>
    <name evidence="4" type="ORF">SMN809_LOCUS52151</name>
</gene>